<dbReference type="EMBL" id="JBHPON010000002">
    <property type="protein sequence ID" value="MFC6037119.1"/>
    <property type="molecule type" value="Genomic_DNA"/>
</dbReference>
<dbReference type="Proteomes" id="UP001596116">
    <property type="component" value="Unassembled WGS sequence"/>
</dbReference>
<dbReference type="PANTHER" id="PTHR36451:SF1">
    <property type="entry name" value="OMEGA-HYDROXY-BETA-DIHYDROMENAQUINONE-9 SULFOTRANSFERASE STF3"/>
    <property type="match status" value="1"/>
</dbReference>
<dbReference type="InterPro" id="IPR027417">
    <property type="entry name" value="P-loop_NTPase"/>
</dbReference>
<dbReference type="InterPro" id="IPR052736">
    <property type="entry name" value="Stf3_sulfotransferase"/>
</dbReference>
<evidence type="ECO:0000256" key="1">
    <source>
        <dbReference type="SAM" id="MobiDB-lite"/>
    </source>
</evidence>
<dbReference type="EC" id="2.8.2.-" evidence="2"/>
<comment type="caution">
    <text evidence="2">The sequence shown here is derived from an EMBL/GenBank/DDBJ whole genome shotgun (WGS) entry which is preliminary data.</text>
</comment>
<reference evidence="2 3" key="1">
    <citation type="submission" date="2024-09" db="EMBL/GenBank/DDBJ databases">
        <authorList>
            <person name="Zhang Z.-H."/>
        </authorList>
    </citation>
    <scope>NUCLEOTIDE SEQUENCE [LARGE SCALE GENOMIC DNA]</scope>
    <source>
        <strain evidence="2 3">HHTR114</strain>
    </source>
</reference>
<dbReference type="SUPFAM" id="SSF52540">
    <property type="entry name" value="P-loop containing nucleoside triphosphate hydrolases"/>
    <property type="match status" value="1"/>
</dbReference>
<sequence length="383" mass="43046">MAHPLSGSNLGTLAAVMGRSGLPSHAGAGAVIGLAALARWPFSTAEKLVMEAKLPKLEEMPAPVFILGHWRSGTTHLYNIMCESGEWGFVPPVATGLPWDLFGLAKVFNPLLEKALPKHRYIDNIPVTPTSPQEDEIAIANMSEASFYHGIYFPRNFAENVNRGLFFDGCSTADIRNWRKQFTYFLRKLYLHQGEKPLLIKNPVYTGRFAMLKEMFPDAKFIHIHRNPYDVFVSMRNFYSKLLKEFALQGYDHVDIDETILTVYERMMNDYLRDAEGMPTDQLAELRYDELDGDPVAAVAKIYEQLSLPGFEAARPKFESYLASVATFKKNKFDYSDEAAAKVEARLTPFIEKWGYQRPGAKAADGTGRDEADEGTRHGENAA</sequence>
<feature type="region of interest" description="Disordered" evidence="1">
    <location>
        <begin position="359"/>
        <end position="383"/>
    </location>
</feature>
<protein>
    <submittedName>
        <fullName evidence="2">Sulfotransferase family protein</fullName>
        <ecNumber evidence="2">2.8.2.-</ecNumber>
    </submittedName>
</protein>
<dbReference type="GO" id="GO:0016740">
    <property type="term" value="F:transferase activity"/>
    <property type="evidence" value="ECO:0007669"/>
    <property type="project" value="UniProtKB-KW"/>
</dbReference>
<dbReference type="PANTHER" id="PTHR36451">
    <property type="entry name" value="PAPS-DEPENDENT SULFOTRANSFERASE STF3"/>
    <property type="match status" value="1"/>
</dbReference>
<dbReference type="Pfam" id="PF13469">
    <property type="entry name" value="Sulfotransfer_3"/>
    <property type="match status" value="1"/>
</dbReference>
<accession>A0ABW1KYQ9</accession>
<feature type="compositionally biased region" description="Basic and acidic residues" evidence="1">
    <location>
        <begin position="367"/>
        <end position="383"/>
    </location>
</feature>
<dbReference type="Gene3D" id="3.40.50.300">
    <property type="entry name" value="P-loop containing nucleotide triphosphate hydrolases"/>
    <property type="match status" value="1"/>
</dbReference>
<keyword evidence="2" id="KW-0808">Transferase</keyword>
<organism evidence="2 3">
    <name type="scientific">Hyphococcus aureus</name>
    <dbReference type="NCBI Taxonomy" id="2666033"/>
    <lineage>
        <taxon>Bacteria</taxon>
        <taxon>Pseudomonadati</taxon>
        <taxon>Pseudomonadota</taxon>
        <taxon>Alphaproteobacteria</taxon>
        <taxon>Parvularculales</taxon>
        <taxon>Parvularculaceae</taxon>
        <taxon>Hyphococcus</taxon>
    </lineage>
</organism>
<dbReference type="RefSeq" id="WP_379881637.1">
    <property type="nucleotide sequence ID" value="NZ_JBHPON010000002.1"/>
</dbReference>
<name>A0ABW1KYQ9_9PROT</name>
<keyword evidence="3" id="KW-1185">Reference proteome</keyword>
<proteinExistence type="predicted"/>
<evidence type="ECO:0000313" key="3">
    <source>
        <dbReference type="Proteomes" id="UP001596116"/>
    </source>
</evidence>
<evidence type="ECO:0000313" key="2">
    <source>
        <dbReference type="EMBL" id="MFC6037119.1"/>
    </source>
</evidence>
<gene>
    <name evidence="2" type="ORF">ACFMB1_16305</name>
</gene>